<evidence type="ECO:0000313" key="4">
    <source>
        <dbReference type="Proteomes" id="UP001345219"/>
    </source>
</evidence>
<sequence length="881" mass="97816">MQQFRYNDIQVLQQHLMLKQQQEMQRQQHPLQPCDTTRQNSSNHPSIATKQVLGDVAQLHVVNRTTLNDASRLLTDWDSHGASPSVQGLENHLSPSIEQSQDEHLTGFFPHRVGASIYGNPFPSTRDNVGRSDKLRGISLEAANLADKIVNPQQPLSVLQSSALGAPFVREQVALSSEQVCIHESSYTAIQGYIGENIYEPQLESDCVGSLPGALQAESVMQMSKSVQEFSWKRDQGGWPGDMQQKPAQPVPLDPLEKKFLYNSEDNACDASFGKYSSTVSGGSGNIFEPMDTCSSLYSGSWSALMQSAVAETSSGETKLTEEWSGSTYQNPESSTENQPPVMDGGKLNTGWVATSFQSLSSLTSSPYPGFHNSGKDPSMPIFQLSSIQSLSNQNDELHQAVSPETIEKLVTNAIEWLNRYSVQKSSFHGNQQIHPLSHLNAWSASNNECTENAKTPLATPLYDEARQSFGQEKGENKGVLYQFPNVSNALRNANSTYTVDDWRSSGGLDQSDSDASIPILTRQDSKMDNFTCNQNSSIERFQQVVTQHMQAHNRPKIMSRVDVPLHDWENVNIEKNSYEITSARILNYPFKVSNEIYPEDVMDKVTGLEHRHITASEIDMNLAKDSACYGGNSKISEGIASMIDPQSNKSSPFDGSAGSHAVNITVQIVAEKEWAQATNRVIEKLEGELEKIKYDWPKLQARRRLLLSTHLMQQLLRSPPASMLSVDASLTYDSLTYSVAQVMIGNACSPTDIHKSDPCRATDSSNRIHENVEAFERSDDNYFTKAVENFISRAKKLEEDLLRLEQAATFLDINVTNQELERYSVINRFANFHIGGHVNSSKMLPSQGAALSVPRVPPQRYITIHSLPEMLPEGVKCLSL</sequence>
<gene>
    <name evidence="3" type="ORF">SAY87_026652</name>
</gene>
<comment type="caution">
    <text evidence="3">The sequence shown here is derived from an EMBL/GenBank/DDBJ whole genome shotgun (WGS) entry which is preliminary data.</text>
</comment>
<proteinExistence type="predicted"/>
<protein>
    <submittedName>
        <fullName evidence="3">Uncharacterized protein</fullName>
    </submittedName>
</protein>
<keyword evidence="4" id="KW-1185">Reference proteome</keyword>
<reference evidence="3 4" key="1">
    <citation type="journal article" date="2023" name="Hortic Res">
        <title>Pangenome of water caltrop reveals structural variations and asymmetric subgenome divergence after allopolyploidization.</title>
        <authorList>
            <person name="Zhang X."/>
            <person name="Chen Y."/>
            <person name="Wang L."/>
            <person name="Yuan Y."/>
            <person name="Fang M."/>
            <person name="Shi L."/>
            <person name="Lu R."/>
            <person name="Comes H.P."/>
            <person name="Ma Y."/>
            <person name="Chen Y."/>
            <person name="Huang G."/>
            <person name="Zhou Y."/>
            <person name="Zheng Z."/>
            <person name="Qiu Y."/>
        </authorList>
    </citation>
    <scope>NUCLEOTIDE SEQUENCE [LARGE SCALE GENOMIC DNA]</scope>
    <source>
        <tissue evidence="3">Roots</tissue>
    </source>
</reference>
<evidence type="ECO:0000313" key="3">
    <source>
        <dbReference type="EMBL" id="KAK4749203.1"/>
    </source>
</evidence>
<evidence type="ECO:0000256" key="1">
    <source>
        <dbReference type="SAM" id="Coils"/>
    </source>
</evidence>
<dbReference type="PANTHER" id="PTHR31267">
    <property type="entry name" value="DENTIN SIALOPHOSPHOPROTEIN-LIKE PROTEIN"/>
    <property type="match status" value="1"/>
</dbReference>
<accession>A0AAN7GRW1</accession>
<evidence type="ECO:0000256" key="2">
    <source>
        <dbReference type="SAM" id="MobiDB-lite"/>
    </source>
</evidence>
<dbReference type="AlphaFoldDB" id="A0AAN7GRW1"/>
<feature type="compositionally biased region" description="Polar residues" evidence="2">
    <location>
        <begin position="314"/>
        <end position="339"/>
    </location>
</feature>
<name>A0AAN7GRW1_9MYRT</name>
<feature type="region of interest" description="Disordered" evidence="2">
    <location>
        <begin position="314"/>
        <end position="340"/>
    </location>
</feature>
<dbReference type="PANTHER" id="PTHR31267:SF2">
    <property type="entry name" value="EXPRESSED PROTEIN"/>
    <property type="match status" value="1"/>
</dbReference>
<dbReference type="EMBL" id="JAXIOK010000018">
    <property type="protein sequence ID" value="KAK4749203.1"/>
    <property type="molecule type" value="Genomic_DNA"/>
</dbReference>
<feature type="coiled-coil region" evidence="1">
    <location>
        <begin position="788"/>
        <end position="815"/>
    </location>
</feature>
<dbReference type="Proteomes" id="UP001345219">
    <property type="component" value="Chromosome 21"/>
</dbReference>
<organism evidence="3 4">
    <name type="scientific">Trapa incisa</name>
    <dbReference type="NCBI Taxonomy" id="236973"/>
    <lineage>
        <taxon>Eukaryota</taxon>
        <taxon>Viridiplantae</taxon>
        <taxon>Streptophyta</taxon>
        <taxon>Embryophyta</taxon>
        <taxon>Tracheophyta</taxon>
        <taxon>Spermatophyta</taxon>
        <taxon>Magnoliopsida</taxon>
        <taxon>eudicotyledons</taxon>
        <taxon>Gunneridae</taxon>
        <taxon>Pentapetalae</taxon>
        <taxon>rosids</taxon>
        <taxon>malvids</taxon>
        <taxon>Myrtales</taxon>
        <taxon>Lythraceae</taxon>
        <taxon>Trapa</taxon>
    </lineage>
</organism>
<keyword evidence="1" id="KW-0175">Coiled coil</keyword>